<feature type="compositionally biased region" description="Basic and acidic residues" evidence="2">
    <location>
        <begin position="18"/>
        <end position="27"/>
    </location>
</feature>
<dbReference type="Proteomes" id="UP001324427">
    <property type="component" value="Unassembled WGS sequence"/>
</dbReference>
<feature type="region of interest" description="Disordered" evidence="2">
    <location>
        <begin position="1414"/>
        <end position="1644"/>
    </location>
</feature>
<organism evidence="3 4">
    <name type="scientific">Oleoguttula mirabilis</name>
    <dbReference type="NCBI Taxonomy" id="1507867"/>
    <lineage>
        <taxon>Eukaryota</taxon>
        <taxon>Fungi</taxon>
        <taxon>Dikarya</taxon>
        <taxon>Ascomycota</taxon>
        <taxon>Pezizomycotina</taxon>
        <taxon>Dothideomycetes</taxon>
        <taxon>Dothideomycetidae</taxon>
        <taxon>Mycosphaerellales</taxon>
        <taxon>Teratosphaeriaceae</taxon>
        <taxon>Oleoguttula</taxon>
    </lineage>
</organism>
<gene>
    <name evidence="3" type="ORF">LTR36_006364</name>
</gene>
<feature type="compositionally biased region" description="Basic and acidic residues" evidence="2">
    <location>
        <begin position="1225"/>
        <end position="1235"/>
    </location>
</feature>
<feature type="region of interest" description="Disordered" evidence="2">
    <location>
        <begin position="1345"/>
        <end position="1365"/>
    </location>
</feature>
<feature type="compositionally biased region" description="Low complexity" evidence="2">
    <location>
        <begin position="1588"/>
        <end position="1600"/>
    </location>
</feature>
<name>A0AAV9JUZ0_9PEZI</name>
<feature type="compositionally biased region" description="Basic and acidic residues" evidence="2">
    <location>
        <begin position="1106"/>
        <end position="1142"/>
    </location>
</feature>
<feature type="compositionally biased region" description="Low complexity" evidence="2">
    <location>
        <begin position="1158"/>
        <end position="1167"/>
    </location>
</feature>
<sequence>MADTQLAQPVADPDDDDGHSALAREDGMELSDFVQVPETQYQEVSSFHIVPTKTGDDEAVDETQVDDERPRTAGTSHSGTTDFENTKDGAILAALTVPHGSKQGSLTDTSNDIGSWLARSALASEVTPNTEFSFTKANHKPLDFSGNRKGPVAAPATAAPETAYGPLETGTTPTKGTLTAAEPDQDDIQQSLLQHAGDNKEKKRKKKKRRRYATAPTEPTEQYALAEPIEPATAPPTIDTIDGANNDDQIDLVDPYGLDQEYQDQPRPVMPTKQIGNEQMEARASSPHTQLHNDLQAAAFEHDQYPGVVDDVQAFQSGEWVDQAQPEAPEAEPLTPPRNRQRLGHPQQAGISTTVAQADHPQRASNRPTTNRVTKRKSKAGRRATAPAPAETLHSDQSTSDVNDYLQILAYKVQQKHQSSSTRLAVEREAMQAELQQIFDSKQSLQEELDAVEQQKISLVAVVEQQKTKVAAYEAKMNRFKTFVDGLGNDVDALKKEAGTTRRKGEQLAREGDDRKAEQTVLFEQLSTCADKSAQLKDQALRACHDAQAELQAAHLQNHYLEQQLSERVGLLAEERDRRSQLERQLATAASSSDETVVRALKSNSDAVLDKLFEIHAAIEDAEDGKQTTEMIEKALAAVQALTSQHSANADDLASAKNMIESLSESVNGFFEATNATRDSEHPDAGAIQAHLDDALKGLRADLSQREDLIRQDAMHREAIHGLQDKLKASSLQATEATSRLSATQTQKDLLKEQNASLQAKLTALQTKSSPAENAHMHLSEVKAELDVKNEALESSRTDLSGKIEELRTLAAANANLQDQMQMLQRRLEEVQNQVVDLAPERAELESKFKAQLEKEQREMADHSRRTYIKDKMENDNKLRQATCSKDNLQKQIQPLKEELAGTKAKLEELQGLSSKYTNDMEVRFREKQGLVLAKQQEVETLQASLKELEVHLKGDASLKSQYDALSTQHHALSTKVSAEKAKYQELVRERATVAKQAEDTQHALEESQSAEEEAKAELEKHRAESVTALEDVEHQLTEAKEVADRAEAGVEHYKQSCKDAIAKAEKQGEKNLEALQESLKEAKAALEKQEVSSKKFRAEIDEAWRLEQEETRDASTKAKTDVAEAQTQRDEALAESERLRTELANMASKQAEALRPQLQQHHVQQQPSSKGSTVSATRPRVPMLREGITPTASNKENEPPKPRKKVDRNANAIMETGPVPVPEVLRRPESRAKDVAQNQANARGPVVEESQPRGITPAPYTGIGDDHRKESHKPTLFGMFSDSDDMLDAASMRPKLAQMVEETQFDDRFPSFAAFNNSMTSSHAARSKPPSSVFSVPSLCGAGHKAHTVHQSTTSEEQRKNHDAEAAQKAFNEFVVYDDSQQLNDSSSTHHREARLVLQDSLSLSQADKDKYTFRKTYPVPNSASKMVHREEQDAQGTKRRRSDRSNTATSRGDAVYTPKIRGEGRDAASSMQPPNAAQKPAMHSSSPDFIHTAASARKTNTYHTPVGSGSAKRRLSRTNSGPTADPRLARREAPAAPKRKAENYIVEGYEHERKKRLTKGSTAAPADASRYSLRASTHQPSISDLPSMPSMSGRSGSSQPHAAGPNSRMLTLAGGSSRGSQGHKKMSKTKEYSARFAQELSR</sequence>
<reference evidence="3 4" key="1">
    <citation type="submission" date="2021-11" db="EMBL/GenBank/DDBJ databases">
        <title>Black yeast isolated from Biological Soil Crust.</title>
        <authorList>
            <person name="Kurbessoian T."/>
        </authorList>
    </citation>
    <scope>NUCLEOTIDE SEQUENCE [LARGE SCALE GENOMIC DNA]</scope>
    <source>
        <strain evidence="3 4">CCFEE 5522</strain>
    </source>
</reference>
<feature type="coiled-coil region" evidence="1">
    <location>
        <begin position="428"/>
        <end position="462"/>
    </location>
</feature>
<evidence type="ECO:0000313" key="4">
    <source>
        <dbReference type="Proteomes" id="UP001324427"/>
    </source>
</evidence>
<feature type="region of interest" description="Disordered" evidence="2">
    <location>
        <begin position="134"/>
        <end position="252"/>
    </location>
</feature>
<feature type="compositionally biased region" description="Low complexity" evidence="2">
    <location>
        <begin position="153"/>
        <end position="182"/>
    </location>
</feature>
<feature type="compositionally biased region" description="Polar residues" evidence="2">
    <location>
        <begin position="1576"/>
        <end position="1586"/>
    </location>
</feature>
<feature type="compositionally biased region" description="Basic and acidic residues" evidence="2">
    <location>
        <begin position="1013"/>
        <end position="1024"/>
    </location>
</feature>
<feature type="compositionally biased region" description="Basic residues" evidence="2">
    <location>
        <begin position="202"/>
        <end position="212"/>
    </location>
</feature>
<feature type="compositionally biased region" description="Basic and acidic residues" evidence="2">
    <location>
        <begin position="996"/>
        <end position="1006"/>
    </location>
</feature>
<comment type="caution">
    <text evidence="3">The sequence shown here is derived from an EMBL/GenBank/DDBJ whole genome shotgun (WGS) entry which is preliminary data.</text>
</comment>
<feature type="compositionally biased region" description="Low complexity" evidence="2">
    <location>
        <begin position="226"/>
        <end position="242"/>
    </location>
</feature>
<protein>
    <submittedName>
        <fullName evidence="3">Uncharacterized protein</fullName>
    </submittedName>
</protein>
<feature type="compositionally biased region" description="Basic residues" evidence="2">
    <location>
        <begin position="373"/>
        <end position="382"/>
    </location>
</feature>
<evidence type="ECO:0000256" key="1">
    <source>
        <dbReference type="SAM" id="Coils"/>
    </source>
</evidence>
<dbReference type="EMBL" id="JAVFHQ010000004">
    <property type="protein sequence ID" value="KAK4549367.1"/>
    <property type="molecule type" value="Genomic_DNA"/>
</dbReference>
<feature type="compositionally biased region" description="Low complexity" evidence="2">
    <location>
        <begin position="323"/>
        <end position="333"/>
    </location>
</feature>
<keyword evidence="1" id="KW-0175">Coiled coil</keyword>
<feature type="region of interest" description="Disordered" evidence="2">
    <location>
        <begin position="1106"/>
        <end position="1273"/>
    </location>
</feature>
<feature type="region of interest" description="Disordered" evidence="2">
    <location>
        <begin position="44"/>
        <end position="86"/>
    </location>
</feature>
<evidence type="ECO:0000256" key="2">
    <source>
        <dbReference type="SAM" id="MobiDB-lite"/>
    </source>
</evidence>
<accession>A0AAV9JUZ0</accession>
<feature type="compositionally biased region" description="Polar residues" evidence="2">
    <location>
        <begin position="73"/>
        <end position="83"/>
    </location>
</feature>
<feature type="compositionally biased region" description="Polar residues" evidence="2">
    <location>
        <begin position="1168"/>
        <end position="1177"/>
    </location>
</feature>
<feature type="region of interest" description="Disordered" evidence="2">
    <location>
        <begin position="996"/>
        <end position="1024"/>
    </location>
</feature>
<feature type="region of interest" description="Disordered" evidence="2">
    <location>
        <begin position="315"/>
        <end position="399"/>
    </location>
</feature>
<proteinExistence type="predicted"/>
<keyword evidence="4" id="KW-1185">Reference proteome</keyword>
<evidence type="ECO:0000313" key="3">
    <source>
        <dbReference type="EMBL" id="KAK4549367.1"/>
    </source>
</evidence>
<feature type="compositionally biased region" description="Polar residues" evidence="2">
    <location>
        <begin position="363"/>
        <end position="372"/>
    </location>
</feature>
<feature type="coiled-coil region" evidence="1">
    <location>
        <begin position="741"/>
        <end position="952"/>
    </location>
</feature>
<feature type="region of interest" description="Disordered" evidence="2">
    <location>
        <begin position="1"/>
        <end position="29"/>
    </location>
</feature>